<evidence type="ECO:0000256" key="1">
    <source>
        <dbReference type="ARBA" id="ARBA00007637"/>
    </source>
</evidence>
<dbReference type="Gene3D" id="3.40.50.720">
    <property type="entry name" value="NAD(P)-binding Rossmann-like Domain"/>
    <property type="match status" value="1"/>
</dbReference>
<dbReference type="PANTHER" id="PTHR43103">
    <property type="entry name" value="NUCLEOSIDE-DIPHOSPHATE-SUGAR EPIMERASE"/>
    <property type="match status" value="1"/>
</dbReference>
<name>S9SEF6_9RHOB</name>
<feature type="domain" description="NAD-dependent epimerase/dehydratase" evidence="5">
    <location>
        <begin position="6"/>
        <end position="166"/>
    </location>
</feature>
<keyword evidence="2" id="KW-0560">Oxidoreductase</keyword>
<organism evidence="6 7">
    <name type="scientific">Rubellimicrobium thermophilum DSM 16684</name>
    <dbReference type="NCBI Taxonomy" id="1123069"/>
    <lineage>
        <taxon>Bacteria</taxon>
        <taxon>Pseudomonadati</taxon>
        <taxon>Pseudomonadota</taxon>
        <taxon>Alphaproteobacteria</taxon>
        <taxon>Rhodobacterales</taxon>
        <taxon>Roseobacteraceae</taxon>
        <taxon>Rubellimicrobium</taxon>
    </lineage>
</organism>
<sequence>MTLRKIVLTGAAGALGHLLREPLSRMCERLLSTDIAPRRGDLLPNEDWARADLARMEEVAPLMEGAEMVVHFGAIVDERPFMELLGPNFVGAYNVWEAAHAAGARRVIYASSIHAVGMWEVGAGIGPDVPHRPDTFYGLAKCFAEDLARLYWEKRGMEAVCLRILSAVPEPQNARHLGTWLSYPDLIHLVERAVDTPVTGFTVVYGVSANDRCPVDNARAAFLGYRPKDNAEWKAPELLAAARPDPTDLAQSRLGGPFASGPLGQGGLAAATSGGLTGGQTAEPTAEES</sequence>
<dbReference type="RefSeq" id="WP_021098074.1">
    <property type="nucleotide sequence ID" value="NZ_KE557321.1"/>
</dbReference>
<dbReference type="HOGENOM" id="CLU_079334_0_0_5"/>
<evidence type="ECO:0000256" key="4">
    <source>
        <dbReference type="SAM" id="MobiDB-lite"/>
    </source>
</evidence>
<proteinExistence type="inferred from homology"/>
<dbReference type="InterPro" id="IPR036291">
    <property type="entry name" value="NAD(P)-bd_dom_sf"/>
</dbReference>
<dbReference type="SUPFAM" id="SSF51735">
    <property type="entry name" value="NAD(P)-binding Rossmann-fold domains"/>
    <property type="match status" value="1"/>
</dbReference>
<dbReference type="PATRIC" id="fig|1123069.3.peg.1958"/>
<dbReference type="STRING" id="1123069.ruthe_01988"/>
<dbReference type="Pfam" id="PF01370">
    <property type="entry name" value="Epimerase"/>
    <property type="match status" value="1"/>
</dbReference>
<dbReference type="PANTHER" id="PTHR43103:SF5">
    <property type="entry name" value="4-EPIMERASE, PUTATIVE (AFU_ORTHOLOGUE AFUA_7G00360)-RELATED"/>
    <property type="match status" value="1"/>
</dbReference>
<evidence type="ECO:0000256" key="2">
    <source>
        <dbReference type="ARBA" id="ARBA00023002"/>
    </source>
</evidence>
<evidence type="ECO:0000313" key="7">
    <source>
        <dbReference type="Proteomes" id="UP000015346"/>
    </source>
</evidence>
<comment type="caution">
    <text evidence="6">The sequence shown here is derived from an EMBL/GenBank/DDBJ whole genome shotgun (WGS) entry which is preliminary data.</text>
</comment>
<evidence type="ECO:0000313" key="6">
    <source>
        <dbReference type="EMBL" id="EPX84629.1"/>
    </source>
</evidence>
<feature type="region of interest" description="Disordered" evidence="4">
    <location>
        <begin position="245"/>
        <end position="289"/>
    </location>
</feature>
<reference evidence="6 7" key="1">
    <citation type="journal article" date="2013" name="Stand. Genomic Sci.">
        <title>Genome sequence of the reddish-pigmented Rubellimicrobium thermophilum type strain (DSM 16684(T)), a member of the Roseobacter clade.</title>
        <authorList>
            <person name="Fiebig A."/>
            <person name="Riedel T."/>
            <person name="Gronow S."/>
            <person name="Petersen J."/>
            <person name="Klenk H.P."/>
            <person name="Goker M."/>
        </authorList>
    </citation>
    <scope>NUCLEOTIDE SEQUENCE [LARGE SCALE GENOMIC DNA]</scope>
    <source>
        <strain evidence="6 7">DSM 16684</strain>
    </source>
</reference>
<protein>
    <submittedName>
        <fullName evidence="6">NAD dependent epimerase/dehydratase family</fullName>
    </submittedName>
</protein>
<comment type="similarity">
    <text evidence="1">Belongs to the NAD(P)-dependent epimerase/dehydratase family.</text>
</comment>
<evidence type="ECO:0000259" key="5">
    <source>
        <dbReference type="Pfam" id="PF01370"/>
    </source>
</evidence>
<gene>
    <name evidence="6" type="ORF">ruthe_01988</name>
</gene>
<dbReference type="Proteomes" id="UP000015346">
    <property type="component" value="Unassembled WGS sequence"/>
</dbReference>
<evidence type="ECO:0000256" key="3">
    <source>
        <dbReference type="ARBA" id="ARBA00023027"/>
    </source>
</evidence>
<accession>S9SEF6</accession>
<dbReference type="EMBL" id="AOLV01000020">
    <property type="protein sequence ID" value="EPX84629.1"/>
    <property type="molecule type" value="Genomic_DNA"/>
</dbReference>
<dbReference type="GO" id="GO:0016491">
    <property type="term" value="F:oxidoreductase activity"/>
    <property type="evidence" value="ECO:0007669"/>
    <property type="project" value="UniProtKB-KW"/>
</dbReference>
<dbReference type="InterPro" id="IPR001509">
    <property type="entry name" value="Epimerase_deHydtase"/>
</dbReference>
<dbReference type="AlphaFoldDB" id="S9SEF6"/>
<feature type="compositionally biased region" description="Low complexity" evidence="4">
    <location>
        <begin position="268"/>
        <end position="282"/>
    </location>
</feature>
<keyword evidence="3" id="KW-0520">NAD</keyword>
<keyword evidence="7" id="KW-1185">Reference proteome</keyword>